<keyword evidence="3" id="KW-1185">Reference proteome</keyword>
<organism evidence="2 3">
    <name type="scientific">Candidatus Acidiferrum panamense</name>
    <dbReference type="NCBI Taxonomy" id="2741543"/>
    <lineage>
        <taxon>Bacteria</taxon>
        <taxon>Pseudomonadati</taxon>
        <taxon>Acidobacteriota</taxon>
        <taxon>Terriglobia</taxon>
        <taxon>Candidatus Acidiferrales</taxon>
        <taxon>Candidatus Acidiferrum</taxon>
    </lineage>
</organism>
<name>A0A7V8NR87_9BACT</name>
<accession>A0A7V8NR87</accession>
<feature type="domain" description="YjiS-like" evidence="1">
    <location>
        <begin position="26"/>
        <end position="51"/>
    </location>
</feature>
<dbReference type="Pfam" id="PF06568">
    <property type="entry name" value="YjiS-like"/>
    <property type="match status" value="1"/>
</dbReference>
<evidence type="ECO:0000313" key="2">
    <source>
        <dbReference type="EMBL" id="MBA0086047.1"/>
    </source>
</evidence>
<reference evidence="2" key="1">
    <citation type="submission" date="2020-06" db="EMBL/GenBank/DDBJ databases">
        <title>Legume-microbial interactions unlock mineral nutrients during tropical forest succession.</title>
        <authorList>
            <person name="Epihov D.Z."/>
        </authorList>
    </citation>
    <scope>NUCLEOTIDE SEQUENCE [LARGE SCALE GENOMIC DNA]</scope>
    <source>
        <strain evidence="2">Pan2503</strain>
    </source>
</reference>
<comment type="caution">
    <text evidence="2">The sequence shown here is derived from an EMBL/GenBank/DDBJ whole genome shotgun (WGS) entry which is preliminary data.</text>
</comment>
<evidence type="ECO:0000313" key="3">
    <source>
        <dbReference type="Proteomes" id="UP000567293"/>
    </source>
</evidence>
<sequence>MSRLAEWLSALGTWGTRLACNLADEWLMRCVIRELHQLDDRTLADIGITRCGIECAVRHGRPHA</sequence>
<dbReference type="AlphaFoldDB" id="A0A7V8NR87"/>
<gene>
    <name evidence="2" type="ORF">HRJ53_13695</name>
</gene>
<dbReference type="InterPro" id="IPR009506">
    <property type="entry name" value="YjiS-like"/>
</dbReference>
<dbReference type="Proteomes" id="UP000567293">
    <property type="component" value="Unassembled WGS sequence"/>
</dbReference>
<protein>
    <submittedName>
        <fullName evidence="2">DUF1127 domain-containing protein</fullName>
    </submittedName>
</protein>
<proteinExistence type="predicted"/>
<dbReference type="EMBL" id="JACDQQ010001327">
    <property type="protein sequence ID" value="MBA0086047.1"/>
    <property type="molecule type" value="Genomic_DNA"/>
</dbReference>
<evidence type="ECO:0000259" key="1">
    <source>
        <dbReference type="Pfam" id="PF06568"/>
    </source>
</evidence>